<comment type="caution">
    <text evidence="1">The sequence shown here is derived from an EMBL/GenBank/DDBJ whole genome shotgun (WGS) entry which is preliminary data.</text>
</comment>
<proteinExistence type="predicted"/>
<organism evidence="1 2">
    <name type="scientific">Prorocentrum cordatum</name>
    <dbReference type="NCBI Taxonomy" id="2364126"/>
    <lineage>
        <taxon>Eukaryota</taxon>
        <taxon>Sar</taxon>
        <taxon>Alveolata</taxon>
        <taxon>Dinophyceae</taxon>
        <taxon>Prorocentrales</taxon>
        <taxon>Prorocentraceae</taxon>
        <taxon>Prorocentrum</taxon>
    </lineage>
</organism>
<gene>
    <name evidence="1" type="ORF">PCOR1329_LOCUS24742</name>
</gene>
<sequence length="1019" mass="109901">MDRHQAFHALHAAKAAALESLAAGVDRLSEGWKCRSCGKVFLRLNLVLKGHSCRPSISALPVHRARRQPARVSKKQIRPRRRFCVLKPWRLRKKTKSHEALTAQNAGLGSATATSTAAVALPRDLAYADIAEATKTARLGGTVAMQLNPSSIFNGSRLRFLLSGASKRGPELAPAVGQTVWLAESKCYAAVVSVGGPDAIEALLYQREGGACGCSQHAADGAGACWRLAKPLRSAPVSWQPDIVCRETLVPRVGAPASSGSKPRLEKPWHRCYRVAARSSPDNGVLATTGTEELLAATAGAFEDFSTWRDAFSQACADVYESVAVVPIRFTDPDGNPAVPRACPDAGKDDKICQIVNQGRQPGPRVLSSVGVRASLCQKCKCKAHGRVWSVPVSACASGGASLSADVVGKLVVAGDFWPSALLVFEETECYEAVRRHVTAATADSMARSLSQHPRLGELSGFERAALLRAFDRAADLAPDPQTFGSLLSAYANAVWTPLCVDLSRYALAAAGAVLNMDFSVSDCRQLSCRALGGRNQRKRVFGGLAALEDIPPLPPLYCPIENRPQKEKLLLTALTLMQLDGARPMGANTDNLAADFSMMVSCLQAALPPGTVVMQDSPADDFIRAQMDAGHIVVDRSTYKVFGFELGEDPLHIYMRLLGAIHFSSREAAWAIRCLRKALGSWNPLVRAGHDGAEHQDAQDELLYAAADTAEGRGPAQPVVNLPSILSAYFRAQRLPQTALKMVQARASDKWTHPDNGAILPPCAKAVVIDDIARWANPGVPRAEATAVAYRACYESFPTAESIRSDLQGLMNLLRLPCFAGVPRDAGTAWHRAQHAYLLRLQKRRPVMRREDSAQPAATSLQAVPAGHQPFCDAVQEQCKDVHVHGLLAAFRIKAWAHAHGFDISLGSIGVERLWRNIQRQARNKGRSQASLSTVHILILSRWMRLLQSRLLRIFHARGHANTAHLAQLLLSKEKLAAALAGETQCKTPIASASRAPALPLSEAEIGLVYGVFTSGNL</sequence>
<evidence type="ECO:0000313" key="2">
    <source>
        <dbReference type="Proteomes" id="UP001189429"/>
    </source>
</evidence>
<evidence type="ECO:0008006" key="3">
    <source>
        <dbReference type="Google" id="ProtNLM"/>
    </source>
</evidence>
<reference evidence="1" key="1">
    <citation type="submission" date="2023-10" db="EMBL/GenBank/DDBJ databases">
        <authorList>
            <person name="Chen Y."/>
            <person name="Shah S."/>
            <person name="Dougan E. K."/>
            <person name="Thang M."/>
            <person name="Chan C."/>
        </authorList>
    </citation>
    <scope>NUCLEOTIDE SEQUENCE [LARGE SCALE GENOMIC DNA]</scope>
</reference>
<dbReference type="Proteomes" id="UP001189429">
    <property type="component" value="Unassembled WGS sequence"/>
</dbReference>
<name>A0ABN9RY29_9DINO</name>
<keyword evidence="2" id="KW-1185">Reference proteome</keyword>
<dbReference type="EMBL" id="CAUYUJ010008557">
    <property type="protein sequence ID" value="CAK0824309.1"/>
    <property type="molecule type" value="Genomic_DNA"/>
</dbReference>
<protein>
    <recommendedName>
        <fullName evidence="3">C2H2-type domain-containing protein</fullName>
    </recommendedName>
</protein>
<accession>A0ABN9RY29</accession>
<evidence type="ECO:0000313" key="1">
    <source>
        <dbReference type="EMBL" id="CAK0824309.1"/>
    </source>
</evidence>